<dbReference type="SUPFAM" id="SSF48050">
    <property type="entry name" value="Hemocyanin, N-terminal domain"/>
    <property type="match status" value="1"/>
</dbReference>
<dbReference type="InterPro" id="IPR037020">
    <property type="entry name" value="Hemocyanin_C_sf"/>
</dbReference>
<dbReference type="InterPro" id="IPR005203">
    <property type="entry name" value="Hemocyanin_C"/>
</dbReference>
<dbReference type="EMBL" id="OU892285">
    <property type="protein sequence ID" value="CAG9773759.1"/>
    <property type="molecule type" value="Genomic_DNA"/>
</dbReference>
<keyword evidence="7" id="KW-1185">Reference proteome</keyword>
<feature type="domain" description="Hemocyanin C-terminal" evidence="5">
    <location>
        <begin position="445"/>
        <end position="695"/>
    </location>
</feature>
<dbReference type="SUPFAM" id="SSF48056">
    <property type="entry name" value="Di-copper centre-containing domain"/>
    <property type="match status" value="1"/>
</dbReference>
<dbReference type="PROSITE" id="PS00210">
    <property type="entry name" value="HEMOCYANIN_2"/>
    <property type="match status" value="1"/>
</dbReference>
<dbReference type="SUPFAM" id="SSF81296">
    <property type="entry name" value="E set domains"/>
    <property type="match status" value="1"/>
</dbReference>
<keyword evidence="1" id="KW-0758">Storage protein</keyword>
<dbReference type="GO" id="GO:0045735">
    <property type="term" value="F:nutrient reservoir activity"/>
    <property type="evidence" value="ECO:0007669"/>
    <property type="project" value="UniProtKB-KW"/>
</dbReference>
<dbReference type="InterPro" id="IPR000896">
    <property type="entry name" value="Hemocyanin/hexamerin_mid_dom"/>
</dbReference>
<dbReference type="PRINTS" id="PR00187">
    <property type="entry name" value="HAEMOCYANIN"/>
</dbReference>
<name>A0A9N9QSI2_9CUCU</name>
<feature type="signal peptide" evidence="2">
    <location>
        <begin position="1"/>
        <end position="18"/>
    </location>
</feature>
<evidence type="ECO:0000256" key="1">
    <source>
        <dbReference type="ARBA" id="ARBA00022761"/>
    </source>
</evidence>
<dbReference type="Proteomes" id="UP001152799">
    <property type="component" value="Chromosome 9"/>
</dbReference>
<evidence type="ECO:0000256" key="2">
    <source>
        <dbReference type="SAM" id="SignalP"/>
    </source>
</evidence>
<dbReference type="Pfam" id="PF00372">
    <property type="entry name" value="Hemocyanin_M"/>
    <property type="match status" value="1"/>
</dbReference>
<dbReference type="Gene3D" id="2.60.40.1520">
    <property type="entry name" value="Hemocyanin, C-terminal domain"/>
    <property type="match status" value="1"/>
</dbReference>
<feature type="chain" id="PRO_5040259939" description="Hexamerin" evidence="2">
    <location>
        <begin position="19"/>
        <end position="707"/>
    </location>
</feature>
<dbReference type="PANTHER" id="PTHR11511:SF5">
    <property type="entry name" value="FAT-BODY PROTEIN 1-RELATED"/>
    <property type="match status" value="1"/>
</dbReference>
<evidence type="ECO:0008006" key="8">
    <source>
        <dbReference type="Google" id="ProtNLM"/>
    </source>
</evidence>
<evidence type="ECO:0000259" key="3">
    <source>
        <dbReference type="Pfam" id="PF00372"/>
    </source>
</evidence>
<dbReference type="PANTHER" id="PTHR11511">
    <property type="entry name" value="LARVAL STORAGE PROTEIN/PHENOLOXIDASE"/>
    <property type="match status" value="1"/>
</dbReference>
<dbReference type="InterPro" id="IPR005204">
    <property type="entry name" value="Hemocyanin_N"/>
</dbReference>
<feature type="domain" description="Hemocyanin middle" evidence="3">
    <location>
        <begin position="166"/>
        <end position="435"/>
    </location>
</feature>
<proteinExistence type="predicted"/>
<accession>A0A9N9QSI2</accession>
<dbReference type="PROSITE" id="PS00209">
    <property type="entry name" value="HEMOCYANIN_1"/>
    <property type="match status" value="1"/>
</dbReference>
<evidence type="ECO:0000313" key="6">
    <source>
        <dbReference type="EMBL" id="CAG9773759.1"/>
    </source>
</evidence>
<gene>
    <name evidence="6" type="ORF">CEUTPL_LOCUS14145</name>
</gene>
<dbReference type="OrthoDB" id="6371642at2759"/>
<evidence type="ECO:0000259" key="4">
    <source>
        <dbReference type="Pfam" id="PF03722"/>
    </source>
</evidence>
<organism evidence="6 7">
    <name type="scientific">Ceutorhynchus assimilis</name>
    <name type="common">cabbage seed weevil</name>
    <dbReference type="NCBI Taxonomy" id="467358"/>
    <lineage>
        <taxon>Eukaryota</taxon>
        <taxon>Metazoa</taxon>
        <taxon>Ecdysozoa</taxon>
        <taxon>Arthropoda</taxon>
        <taxon>Hexapoda</taxon>
        <taxon>Insecta</taxon>
        <taxon>Pterygota</taxon>
        <taxon>Neoptera</taxon>
        <taxon>Endopterygota</taxon>
        <taxon>Coleoptera</taxon>
        <taxon>Polyphaga</taxon>
        <taxon>Cucujiformia</taxon>
        <taxon>Curculionidae</taxon>
        <taxon>Ceutorhynchinae</taxon>
        <taxon>Ceutorhynchus</taxon>
    </lineage>
</organism>
<dbReference type="Pfam" id="PF03722">
    <property type="entry name" value="Hemocyanin_N"/>
    <property type="match status" value="1"/>
</dbReference>
<evidence type="ECO:0000259" key="5">
    <source>
        <dbReference type="Pfam" id="PF03723"/>
    </source>
</evidence>
<dbReference type="InterPro" id="IPR008922">
    <property type="entry name" value="Di-copper_centre_dom_sf"/>
</dbReference>
<evidence type="ECO:0000313" key="7">
    <source>
        <dbReference type="Proteomes" id="UP001152799"/>
    </source>
</evidence>
<dbReference type="InterPro" id="IPR036697">
    <property type="entry name" value="Hemocyanin_N_sf"/>
</dbReference>
<dbReference type="GO" id="GO:0005615">
    <property type="term" value="C:extracellular space"/>
    <property type="evidence" value="ECO:0007669"/>
    <property type="project" value="UniProtKB-ARBA"/>
</dbReference>
<dbReference type="Pfam" id="PF03723">
    <property type="entry name" value="Hemocyanin_C"/>
    <property type="match status" value="1"/>
</dbReference>
<dbReference type="Gene3D" id="1.10.1280.10">
    <property type="entry name" value="Di-copper center containing domain from catechol oxidase"/>
    <property type="match status" value="1"/>
</dbReference>
<sequence>MKTVLVLALASCCALALATPVKESTSERCKHTTVDKTFLEKQMKVLTLFKYINQPLHLDEHMEVIKNWNIEEKKDKFNHPEVVDKIVEMYKYEYMLPKGEIFCIGEPKHMEQAIAIFDLFYYAKDFEIFYKTAITARHWVNEGMFLYAYSVALVHRPDTYGIVLPPIYEIYPHYFFDAKTIQEANMMKQQHMSGTIRSNYTSGLVNLHPDQSMMAYYHEDVGMNSFYYTYHLFYPFWMDGTKYQIKNDRRGEFWLVIHQQMLSKYYMERLSNGLGQIEEVDFDMPMKSFFNPLMQYPNGMPFPERPRFARVSDYFYTYGTHVRSRFAHSYYMYKDVVKRIADAIDRGFVFDNSSKKIDLYDKMEGYNMLGNLLQGNPDSIDNHYYGQWLGYARKMMGFSYNPMTVDKVVPSVLEHIETTLRDPGFYQIYKQMMGFMHQYQDRMMPYTQEELTFPGVTIKKVHMDKLMTYFEDFTTDISQAVHYSAEEMKENKFMINVKQRRLNYMPFKVAMDIESDKDAEVIIKAFIAPKYDQYGRYINITENRWNFFMLNIFPYTLKKGMNTIERTFNDCHIFGNDRMSFHTMFKQVQDALDGTKELMLNGADNYFTLPSRMMLPKGNMNGFPVQFYFVVYPMHKYTHVMEQDKWTFSYPRPGLGGPFMDTANLMYPLDRPIKYGKMIYKDVPNFYFYDTKIYHDDMEVSPNSSLQ</sequence>
<protein>
    <recommendedName>
        <fullName evidence="8">Hexamerin</fullName>
    </recommendedName>
</protein>
<dbReference type="Gene3D" id="1.20.1370.10">
    <property type="entry name" value="Hemocyanin, N-terminal domain"/>
    <property type="match status" value="1"/>
</dbReference>
<dbReference type="AlphaFoldDB" id="A0A9N9QSI2"/>
<dbReference type="InterPro" id="IPR013788">
    <property type="entry name" value="Hemocyanin/hexamerin"/>
</dbReference>
<dbReference type="InterPro" id="IPR014756">
    <property type="entry name" value="Ig_E-set"/>
</dbReference>
<reference evidence="6" key="1">
    <citation type="submission" date="2022-01" db="EMBL/GenBank/DDBJ databases">
        <authorList>
            <person name="King R."/>
        </authorList>
    </citation>
    <scope>NUCLEOTIDE SEQUENCE</scope>
</reference>
<feature type="domain" description="Hemocyanin N-terminal" evidence="4">
    <location>
        <begin position="38"/>
        <end position="160"/>
    </location>
</feature>
<keyword evidence="2" id="KW-0732">Signal</keyword>